<protein>
    <submittedName>
        <fullName evidence="3">Protein phosphatase</fullName>
    </submittedName>
</protein>
<dbReference type="PROSITE" id="PS51746">
    <property type="entry name" value="PPM_2"/>
    <property type="match status" value="1"/>
</dbReference>
<dbReference type="SMART" id="SM00332">
    <property type="entry name" value="PP2Cc"/>
    <property type="match status" value="1"/>
</dbReference>
<dbReference type="Gene3D" id="3.60.40.10">
    <property type="entry name" value="PPM-type phosphatase domain"/>
    <property type="match status" value="1"/>
</dbReference>
<organism evidence="3 4">
    <name type="scientific">Actinokineospora terrae</name>
    <dbReference type="NCBI Taxonomy" id="155974"/>
    <lineage>
        <taxon>Bacteria</taxon>
        <taxon>Bacillati</taxon>
        <taxon>Actinomycetota</taxon>
        <taxon>Actinomycetes</taxon>
        <taxon>Pseudonocardiales</taxon>
        <taxon>Pseudonocardiaceae</taxon>
        <taxon>Actinokineospora</taxon>
    </lineage>
</organism>
<keyword evidence="4" id="KW-1185">Reference proteome</keyword>
<evidence type="ECO:0000313" key="3">
    <source>
        <dbReference type="EMBL" id="SES39236.1"/>
    </source>
</evidence>
<feature type="region of interest" description="Disordered" evidence="1">
    <location>
        <begin position="1"/>
        <end position="21"/>
    </location>
</feature>
<reference evidence="4" key="1">
    <citation type="submission" date="2016-10" db="EMBL/GenBank/DDBJ databases">
        <authorList>
            <person name="Varghese N."/>
            <person name="Submissions S."/>
        </authorList>
    </citation>
    <scope>NUCLEOTIDE SEQUENCE [LARGE SCALE GENOMIC DNA]</scope>
    <source>
        <strain evidence="4">DSM 44260</strain>
    </source>
</reference>
<sequence>MDWHLAGSQGRRHVNADAAASGTPGGTAVLALADGIGDTPAAALAARVATAAAVTTGINPREGLLAAQRAVCALAEGDCVLVVAHATPTGYRVAWAGDTRAYTWDGSVVRQLTTDHTIAQYFADRGVAVAPHLNNIVTTSVRTASPESIGEVDTYQPTALLLTTDGVHKGLSASRIAALLAHSPTPATAVVNAAKGDDNATAILVDRSETRTATLHRLAAA</sequence>
<evidence type="ECO:0000313" key="4">
    <source>
        <dbReference type="Proteomes" id="UP000199051"/>
    </source>
</evidence>
<dbReference type="RefSeq" id="WP_092783965.1">
    <property type="nucleotide sequence ID" value="NZ_FOGI01000012.1"/>
</dbReference>
<gene>
    <name evidence="3" type="ORF">SAMN04487818_11245</name>
</gene>
<accession>A0A1H9WZA0</accession>
<dbReference type="EMBL" id="FOGI01000012">
    <property type="protein sequence ID" value="SES39236.1"/>
    <property type="molecule type" value="Genomic_DNA"/>
</dbReference>
<evidence type="ECO:0000259" key="2">
    <source>
        <dbReference type="PROSITE" id="PS51746"/>
    </source>
</evidence>
<evidence type="ECO:0000256" key="1">
    <source>
        <dbReference type="SAM" id="MobiDB-lite"/>
    </source>
</evidence>
<proteinExistence type="predicted"/>
<feature type="domain" description="PPM-type phosphatase" evidence="2">
    <location>
        <begin position="2"/>
        <end position="207"/>
    </location>
</feature>
<dbReference type="STRING" id="155974.SAMN04487818_11245"/>
<dbReference type="Proteomes" id="UP000199051">
    <property type="component" value="Unassembled WGS sequence"/>
</dbReference>
<name>A0A1H9WZA0_9PSEU</name>
<dbReference type="InterPro" id="IPR036457">
    <property type="entry name" value="PPM-type-like_dom_sf"/>
</dbReference>
<dbReference type="AlphaFoldDB" id="A0A1H9WZA0"/>
<dbReference type="InterPro" id="IPR001932">
    <property type="entry name" value="PPM-type_phosphatase-like_dom"/>
</dbReference>
<dbReference type="SUPFAM" id="SSF81606">
    <property type="entry name" value="PP2C-like"/>
    <property type="match status" value="1"/>
</dbReference>